<evidence type="ECO:0000313" key="8">
    <source>
        <dbReference type="EMBL" id="MBD8489985.1"/>
    </source>
</evidence>
<dbReference type="InterPro" id="IPR011006">
    <property type="entry name" value="CheY-like_superfamily"/>
</dbReference>
<dbReference type="EC" id="2.7.13.3" evidence="2"/>
<evidence type="ECO:0000256" key="1">
    <source>
        <dbReference type="ARBA" id="ARBA00000085"/>
    </source>
</evidence>
<dbReference type="PANTHER" id="PTHR44591">
    <property type="entry name" value="STRESS RESPONSE REGULATOR PROTEIN 1"/>
    <property type="match status" value="1"/>
</dbReference>
<protein>
    <recommendedName>
        <fullName evidence="2">histidine kinase</fullName>
        <ecNumber evidence="2">2.7.13.3</ecNumber>
    </recommendedName>
</protein>
<feature type="modified residue" description="4-aspartylphosphate" evidence="4">
    <location>
        <position position="330"/>
    </location>
</feature>
<dbReference type="Gene3D" id="1.10.287.130">
    <property type="match status" value="1"/>
</dbReference>
<dbReference type="PROSITE" id="PS51257">
    <property type="entry name" value="PROKAR_LIPOPROTEIN"/>
    <property type="match status" value="1"/>
</dbReference>
<dbReference type="PANTHER" id="PTHR44591:SF3">
    <property type="entry name" value="RESPONSE REGULATORY DOMAIN-CONTAINING PROTEIN"/>
    <property type="match status" value="1"/>
</dbReference>
<dbReference type="SMART" id="SM00448">
    <property type="entry name" value="REC"/>
    <property type="match status" value="1"/>
</dbReference>
<dbReference type="InterPro" id="IPR035965">
    <property type="entry name" value="PAS-like_dom_sf"/>
</dbReference>
<dbReference type="InterPro" id="IPR050595">
    <property type="entry name" value="Bact_response_regulator"/>
</dbReference>
<dbReference type="RefSeq" id="WP_192010871.1">
    <property type="nucleotide sequence ID" value="NZ_JACYTQ010000005.1"/>
</dbReference>
<keyword evidence="5" id="KW-0175">Coiled coil</keyword>
<sequence length="392" mass="45521">MKSSLKITLVYIVIGSCWVAFSSLYLEQLQSWLNIDNSTELEIFKAVLFVFLSGLLIYVLVDKSIKTDLLVWRSYSTVFENIPMCMWIVDEEKQKIVSANKMAEEFFTTRLNGDTEPLLLDFFSMKEADVRMVFSGRNHEIRNLKIKDKKGELRRVDLYTVPFKRRGKNKVMVTAVDNTELHQNLMDKVELNDNLKKQNNQLRMFSQMNSHNIRRPLSNILGIIHLFESGIKAKEEVIDMLKKSSEDLDEEVNRMNEVLREENLSMEMFNGSFSKSAKSILIVDDDKVQHLINKRVLLGENPDLKLYFFQNPLDALSWLSDHSVDLLLLDINMPEMKGWEFLDKMIELGLNLEVKMLSSSIDPRDEEKSKQYDMVSGFLVKPLKKEALADIL</sequence>
<dbReference type="InterPro" id="IPR003661">
    <property type="entry name" value="HisK_dim/P_dom"/>
</dbReference>
<keyword evidence="6" id="KW-0812">Transmembrane</keyword>
<dbReference type="SUPFAM" id="SSF47384">
    <property type="entry name" value="Homodimeric domain of signal transducing histidine kinase"/>
    <property type="match status" value="1"/>
</dbReference>
<evidence type="ECO:0000256" key="6">
    <source>
        <dbReference type="SAM" id="Phobius"/>
    </source>
</evidence>
<evidence type="ECO:0000313" key="9">
    <source>
        <dbReference type="Proteomes" id="UP000647133"/>
    </source>
</evidence>
<dbReference type="SUPFAM" id="SSF55785">
    <property type="entry name" value="PYP-like sensor domain (PAS domain)"/>
    <property type="match status" value="1"/>
</dbReference>
<accession>A0ABR9AMQ8</accession>
<name>A0ABR9AMQ8_9BACT</name>
<dbReference type="InterPro" id="IPR036097">
    <property type="entry name" value="HisK_dim/P_sf"/>
</dbReference>
<evidence type="ECO:0000259" key="7">
    <source>
        <dbReference type="PROSITE" id="PS50110"/>
    </source>
</evidence>
<evidence type="ECO:0000256" key="2">
    <source>
        <dbReference type="ARBA" id="ARBA00012438"/>
    </source>
</evidence>
<gene>
    <name evidence="8" type="ORF">IFO69_14605</name>
</gene>
<dbReference type="Gene3D" id="3.40.50.2300">
    <property type="match status" value="1"/>
</dbReference>
<comment type="catalytic activity">
    <reaction evidence="1">
        <text>ATP + protein L-histidine = ADP + protein N-phospho-L-histidine.</text>
        <dbReference type="EC" id="2.7.13.3"/>
    </reaction>
</comment>
<dbReference type="Pfam" id="PF00072">
    <property type="entry name" value="Response_reg"/>
    <property type="match status" value="1"/>
</dbReference>
<dbReference type="CDD" id="cd00156">
    <property type="entry name" value="REC"/>
    <property type="match status" value="1"/>
</dbReference>
<feature type="coiled-coil region" evidence="5">
    <location>
        <begin position="188"/>
        <end position="261"/>
    </location>
</feature>
<evidence type="ECO:0000256" key="3">
    <source>
        <dbReference type="ARBA" id="ARBA00022553"/>
    </source>
</evidence>
<evidence type="ECO:0000256" key="4">
    <source>
        <dbReference type="PROSITE-ProRule" id="PRU00169"/>
    </source>
</evidence>
<dbReference type="InterPro" id="IPR000014">
    <property type="entry name" value="PAS"/>
</dbReference>
<dbReference type="PROSITE" id="PS50110">
    <property type="entry name" value="RESPONSE_REGULATORY"/>
    <property type="match status" value="1"/>
</dbReference>
<feature type="transmembrane region" description="Helical" evidence="6">
    <location>
        <begin position="7"/>
        <end position="26"/>
    </location>
</feature>
<keyword evidence="9" id="KW-1185">Reference proteome</keyword>
<keyword evidence="3 4" id="KW-0597">Phosphoprotein</keyword>
<dbReference type="EMBL" id="JACYTQ010000005">
    <property type="protein sequence ID" value="MBD8489985.1"/>
    <property type="molecule type" value="Genomic_DNA"/>
</dbReference>
<dbReference type="SUPFAM" id="SSF52172">
    <property type="entry name" value="CheY-like"/>
    <property type="match status" value="1"/>
</dbReference>
<feature type="domain" description="Response regulatory" evidence="7">
    <location>
        <begin position="279"/>
        <end position="392"/>
    </location>
</feature>
<comment type="caution">
    <text evidence="8">The sequence shown here is derived from an EMBL/GenBank/DDBJ whole genome shotgun (WGS) entry which is preliminary data.</text>
</comment>
<keyword evidence="6" id="KW-0472">Membrane</keyword>
<proteinExistence type="predicted"/>
<dbReference type="Pfam" id="PF13188">
    <property type="entry name" value="PAS_8"/>
    <property type="match status" value="1"/>
</dbReference>
<dbReference type="InterPro" id="IPR001789">
    <property type="entry name" value="Sig_transdc_resp-reg_receiver"/>
</dbReference>
<reference evidence="8 9" key="1">
    <citation type="submission" date="2020-09" db="EMBL/GenBank/DDBJ databases">
        <title>Echinicola sp. CAU 1574 isolated from sand of Sido Beach.</title>
        <authorList>
            <person name="Kim W."/>
        </authorList>
    </citation>
    <scope>NUCLEOTIDE SEQUENCE [LARGE SCALE GENOMIC DNA]</scope>
    <source>
        <strain evidence="8 9">CAU 1574</strain>
    </source>
</reference>
<evidence type="ECO:0000256" key="5">
    <source>
        <dbReference type="SAM" id="Coils"/>
    </source>
</evidence>
<keyword evidence="6" id="KW-1133">Transmembrane helix</keyword>
<dbReference type="Proteomes" id="UP000647133">
    <property type="component" value="Unassembled WGS sequence"/>
</dbReference>
<dbReference type="Gene3D" id="3.30.450.20">
    <property type="entry name" value="PAS domain"/>
    <property type="match status" value="1"/>
</dbReference>
<feature type="transmembrane region" description="Helical" evidence="6">
    <location>
        <begin position="46"/>
        <end position="65"/>
    </location>
</feature>
<dbReference type="CDD" id="cd00082">
    <property type="entry name" value="HisKA"/>
    <property type="match status" value="1"/>
</dbReference>
<organism evidence="8 9">
    <name type="scientific">Echinicola arenosa</name>
    <dbReference type="NCBI Taxonomy" id="2774144"/>
    <lineage>
        <taxon>Bacteria</taxon>
        <taxon>Pseudomonadati</taxon>
        <taxon>Bacteroidota</taxon>
        <taxon>Cytophagia</taxon>
        <taxon>Cytophagales</taxon>
        <taxon>Cyclobacteriaceae</taxon>
        <taxon>Echinicola</taxon>
    </lineage>
</organism>